<evidence type="ECO:0000313" key="2">
    <source>
        <dbReference type="Proteomes" id="UP000297245"/>
    </source>
</evidence>
<dbReference type="Gene3D" id="3.40.50.150">
    <property type="entry name" value="Vaccinia Virus protein VP39"/>
    <property type="match status" value="1"/>
</dbReference>
<dbReference type="GO" id="GO:0008168">
    <property type="term" value="F:methyltransferase activity"/>
    <property type="evidence" value="ECO:0007669"/>
    <property type="project" value="UniProtKB-KW"/>
</dbReference>
<dbReference type="InterPro" id="IPR029063">
    <property type="entry name" value="SAM-dependent_MTases_sf"/>
</dbReference>
<dbReference type="Pfam" id="PF13489">
    <property type="entry name" value="Methyltransf_23"/>
    <property type="match status" value="1"/>
</dbReference>
<dbReference type="PANTHER" id="PTHR43591:SF110">
    <property type="entry name" value="RHODANESE DOMAIN-CONTAINING PROTEIN"/>
    <property type="match status" value="1"/>
</dbReference>
<reference evidence="1 2" key="1">
    <citation type="journal article" date="2019" name="Nat. Ecol. Evol.">
        <title>Megaphylogeny resolves global patterns of mushroom evolution.</title>
        <authorList>
            <person name="Varga T."/>
            <person name="Krizsan K."/>
            <person name="Foldi C."/>
            <person name="Dima B."/>
            <person name="Sanchez-Garcia M."/>
            <person name="Sanchez-Ramirez S."/>
            <person name="Szollosi G.J."/>
            <person name="Szarkandi J.G."/>
            <person name="Papp V."/>
            <person name="Albert L."/>
            <person name="Andreopoulos W."/>
            <person name="Angelini C."/>
            <person name="Antonin V."/>
            <person name="Barry K.W."/>
            <person name="Bougher N.L."/>
            <person name="Buchanan P."/>
            <person name="Buyck B."/>
            <person name="Bense V."/>
            <person name="Catcheside P."/>
            <person name="Chovatia M."/>
            <person name="Cooper J."/>
            <person name="Damon W."/>
            <person name="Desjardin D."/>
            <person name="Finy P."/>
            <person name="Geml J."/>
            <person name="Haridas S."/>
            <person name="Hughes K."/>
            <person name="Justo A."/>
            <person name="Karasinski D."/>
            <person name="Kautmanova I."/>
            <person name="Kiss B."/>
            <person name="Kocsube S."/>
            <person name="Kotiranta H."/>
            <person name="LaButti K.M."/>
            <person name="Lechner B.E."/>
            <person name="Liimatainen K."/>
            <person name="Lipzen A."/>
            <person name="Lukacs Z."/>
            <person name="Mihaltcheva S."/>
            <person name="Morgado L.N."/>
            <person name="Niskanen T."/>
            <person name="Noordeloos M.E."/>
            <person name="Ohm R.A."/>
            <person name="Ortiz-Santana B."/>
            <person name="Ovrebo C."/>
            <person name="Racz N."/>
            <person name="Riley R."/>
            <person name="Savchenko A."/>
            <person name="Shiryaev A."/>
            <person name="Soop K."/>
            <person name="Spirin V."/>
            <person name="Szebenyi C."/>
            <person name="Tomsovsky M."/>
            <person name="Tulloss R.E."/>
            <person name="Uehling J."/>
            <person name="Grigoriev I.V."/>
            <person name="Vagvolgyi C."/>
            <person name="Papp T."/>
            <person name="Martin F.M."/>
            <person name="Miettinen O."/>
            <person name="Hibbett D.S."/>
            <person name="Nagy L.G."/>
        </authorList>
    </citation>
    <scope>NUCLEOTIDE SEQUENCE [LARGE SCALE GENOMIC DNA]</scope>
    <source>
        <strain evidence="1 2">CBS 962.96</strain>
    </source>
</reference>
<dbReference type="OrthoDB" id="2013972at2759"/>
<proteinExistence type="predicted"/>
<keyword evidence="1" id="KW-0808">Transferase</keyword>
<protein>
    <submittedName>
        <fullName evidence="1">S-adenosyl-L-methionine-dependent methyltransferase</fullName>
    </submittedName>
</protein>
<dbReference type="Proteomes" id="UP000297245">
    <property type="component" value="Unassembled WGS sequence"/>
</dbReference>
<dbReference type="EMBL" id="ML179229">
    <property type="protein sequence ID" value="THU94233.1"/>
    <property type="molecule type" value="Genomic_DNA"/>
</dbReference>
<sequence length="338" mass="38694">MKNEDPYIDVFNDPYIETNQTPHDNEDPYIDINDPQLETYFTEHDGRRYHAGTSPYPLPLDAREVQRFVTEHNIIRDVLDQNLYIRPDDVQRVLEDGTEKQVVDLATGNGKWMRDLAEQFPYVQFHGLDIVPLSPRQYPHNVFFELDDIGNRGTRNDATVDIVHVRSAFMTTSDYRRIIQEAARILKPGGLFLATEWHQSIYVQPGLQIPDMQAYVPNLRRFYETLHNALRSRNIDATVPAILPDLINGFPDLFNTPVHAEGHFVPIGTWSTREIGRDIGFRMRGVVTRYMESVRHLLVGQLPEDDVDAMIAGCEQEMAREGSGLSLVFQAVCAVRSG</sequence>
<evidence type="ECO:0000313" key="1">
    <source>
        <dbReference type="EMBL" id="THU94233.1"/>
    </source>
</evidence>
<name>A0A4S8LYC3_DENBC</name>
<dbReference type="AlphaFoldDB" id="A0A4S8LYC3"/>
<keyword evidence="2" id="KW-1185">Reference proteome</keyword>
<dbReference type="SUPFAM" id="SSF53335">
    <property type="entry name" value="S-adenosyl-L-methionine-dependent methyltransferases"/>
    <property type="match status" value="1"/>
</dbReference>
<dbReference type="PANTHER" id="PTHR43591">
    <property type="entry name" value="METHYLTRANSFERASE"/>
    <property type="match status" value="1"/>
</dbReference>
<dbReference type="GO" id="GO:0032259">
    <property type="term" value="P:methylation"/>
    <property type="evidence" value="ECO:0007669"/>
    <property type="project" value="UniProtKB-KW"/>
</dbReference>
<dbReference type="CDD" id="cd02440">
    <property type="entry name" value="AdoMet_MTases"/>
    <property type="match status" value="1"/>
</dbReference>
<gene>
    <name evidence="1" type="ORF">K435DRAFT_756712</name>
</gene>
<organism evidence="1 2">
    <name type="scientific">Dendrothele bispora (strain CBS 962.96)</name>
    <dbReference type="NCBI Taxonomy" id="1314807"/>
    <lineage>
        <taxon>Eukaryota</taxon>
        <taxon>Fungi</taxon>
        <taxon>Dikarya</taxon>
        <taxon>Basidiomycota</taxon>
        <taxon>Agaricomycotina</taxon>
        <taxon>Agaricomycetes</taxon>
        <taxon>Agaricomycetidae</taxon>
        <taxon>Agaricales</taxon>
        <taxon>Agaricales incertae sedis</taxon>
        <taxon>Dendrothele</taxon>
    </lineage>
</organism>
<accession>A0A4S8LYC3</accession>
<keyword evidence="1" id="KW-0489">Methyltransferase</keyword>